<keyword evidence="5 7" id="KW-1133">Transmembrane helix</keyword>
<evidence type="ECO:0000256" key="3">
    <source>
        <dbReference type="ARBA" id="ARBA00022475"/>
    </source>
</evidence>
<sequence>MQRVLDFLMSFLILFIELSALFILISFLVSWLQQKVPEERITRILHRPNKWLGYLYGTGLGALTPFCSCSTIPILAGLLSSNAPFGPSMSFLIASPLMNPVVVALLGSLLGWKLTLMYVLMITFFSILVGVVWDRLGFRHAVKSVRVRRSVHSEEGASLSGWRRALQDAWAFFYPLLPFLLVGVVIGALIHNFIPADFVMTYAGSDKLWTIPIASIIGIPMYIRAEAILPIGDALVGKGMGVGAVMALLIGGAGASIPEVVLLSKLFHKKLVIAFVVSILFVATSTGLIMQMIL</sequence>
<evidence type="ECO:0000256" key="5">
    <source>
        <dbReference type="ARBA" id="ARBA00022989"/>
    </source>
</evidence>
<evidence type="ECO:0000256" key="1">
    <source>
        <dbReference type="ARBA" id="ARBA00004651"/>
    </source>
</evidence>
<dbReference type="EMBL" id="JBHUMM010000011">
    <property type="protein sequence ID" value="MFD2671489.1"/>
    <property type="molecule type" value="Genomic_DNA"/>
</dbReference>
<comment type="subcellular location">
    <subcellularLocation>
        <location evidence="1">Cell membrane</location>
        <topology evidence="1">Multi-pass membrane protein</topology>
    </subcellularLocation>
</comment>
<feature type="transmembrane region" description="Helical" evidence="7">
    <location>
        <begin position="271"/>
        <end position="293"/>
    </location>
</feature>
<feature type="transmembrane region" description="Helical" evidence="7">
    <location>
        <begin position="172"/>
        <end position="194"/>
    </location>
</feature>
<dbReference type="PANTHER" id="PTHR42775">
    <property type="entry name" value="PERMEASE RV2963-RELATED"/>
    <property type="match status" value="1"/>
</dbReference>
<keyword evidence="4 7" id="KW-0812">Transmembrane</keyword>
<comment type="caution">
    <text evidence="8">The sequence shown here is derived from an EMBL/GenBank/DDBJ whole genome shotgun (WGS) entry which is preliminary data.</text>
</comment>
<dbReference type="Proteomes" id="UP001597497">
    <property type="component" value="Unassembled WGS sequence"/>
</dbReference>
<protein>
    <submittedName>
        <fullName evidence="8">Permease</fullName>
    </submittedName>
</protein>
<evidence type="ECO:0000313" key="9">
    <source>
        <dbReference type="Proteomes" id="UP001597497"/>
    </source>
</evidence>
<evidence type="ECO:0000256" key="6">
    <source>
        <dbReference type="ARBA" id="ARBA00023136"/>
    </source>
</evidence>
<evidence type="ECO:0000256" key="7">
    <source>
        <dbReference type="SAM" id="Phobius"/>
    </source>
</evidence>
<dbReference type="InterPro" id="IPR053166">
    <property type="entry name" value="UPF0718_permease"/>
</dbReference>
<evidence type="ECO:0000256" key="2">
    <source>
        <dbReference type="ARBA" id="ARBA00006386"/>
    </source>
</evidence>
<feature type="transmembrane region" description="Helical" evidence="7">
    <location>
        <begin position="88"/>
        <end position="107"/>
    </location>
</feature>
<organism evidence="8 9">
    <name type="scientific">Marinicrinis sediminis</name>
    <dbReference type="NCBI Taxonomy" id="1652465"/>
    <lineage>
        <taxon>Bacteria</taxon>
        <taxon>Bacillati</taxon>
        <taxon>Bacillota</taxon>
        <taxon>Bacilli</taxon>
        <taxon>Bacillales</taxon>
        <taxon>Paenibacillaceae</taxon>
    </lineage>
</organism>
<keyword evidence="9" id="KW-1185">Reference proteome</keyword>
<feature type="transmembrane region" description="Helical" evidence="7">
    <location>
        <begin position="243"/>
        <end position="264"/>
    </location>
</feature>
<dbReference type="Pfam" id="PF03773">
    <property type="entry name" value="ArsP_1"/>
    <property type="match status" value="1"/>
</dbReference>
<proteinExistence type="inferred from homology"/>
<keyword evidence="6 7" id="KW-0472">Membrane</keyword>
<feature type="transmembrane region" description="Helical" evidence="7">
    <location>
        <begin position="53"/>
        <end position="76"/>
    </location>
</feature>
<comment type="similarity">
    <text evidence="2">Belongs to the UPF0718 family.</text>
</comment>
<evidence type="ECO:0000256" key="4">
    <source>
        <dbReference type="ARBA" id="ARBA00022692"/>
    </source>
</evidence>
<dbReference type="InterPro" id="IPR005524">
    <property type="entry name" value="DUF318"/>
</dbReference>
<evidence type="ECO:0000313" key="8">
    <source>
        <dbReference type="EMBL" id="MFD2671489.1"/>
    </source>
</evidence>
<feature type="transmembrane region" description="Helical" evidence="7">
    <location>
        <begin position="206"/>
        <end position="223"/>
    </location>
</feature>
<gene>
    <name evidence="8" type="ORF">ACFSUC_07705</name>
</gene>
<dbReference type="RefSeq" id="WP_379928962.1">
    <property type="nucleotide sequence ID" value="NZ_JBHUMM010000011.1"/>
</dbReference>
<accession>A0ABW5RAQ1</accession>
<feature type="transmembrane region" description="Helical" evidence="7">
    <location>
        <begin position="12"/>
        <end position="32"/>
    </location>
</feature>
<dbReference type="PANTHER" id="PTHR42775:SF2">
    <property type="entry name" value="PERMEASE"/>
    <property type="match status" value="1"/>
</dbReference>
<feature type="transmembrane region" description="Helical" evidence="7">
    <location>
        <begin position="114"/>
        <end position="133"/>
    </location>
</feature>
<name>A0ABW5RAQ1_9BACL</name>
<keyword evidence="3" id="KW-1003">Cell membrane</keyword>
<reference evidence="9" key="1">
    <citation type="journal article" date="2019" name="Int. J. Syst. Evol. Microbiol.">
        <title>The Global Catalogue of Microorganisms (GCM) 10K type strain sequencing project: providing services to taxonomists for standard genome sequencing and annotation.</title>
        <authorList>
            <consortium name="The Broad Institute Genomics Platform"/>
            <consortium name="The Broad Institute Genome Sequencing Center for Infectious Disease"/>
            <person name="Wu L."/>
            <person name="Ma J."/>
        </authorList>
    </citation>
    <scope>NUCLEOTIDE SEQUENCE [LARGE SCALE GENOMIC DNA]</scope>
    <source>
        <strain evidence="9">KCTC 33676</strain>
    </source>
</reference>